<reference evidence="1" key="2">
    <citation type="submission" date="2022-06" db="UniProtKB">
        <authorList>
            <consortium name="EnsemblMetazoa"/>
        </authorList>
    </citation>
    <scope>IDENTIFICATION</scope>
    <source>
        <strain evidence="1">PS312</strain>
    </source>
</reference>
<dbReference type="FunFam" id="3.40.630.30:FF:000181">
    <property type="entry name" value="Acetyltransferase"/>
    <property type="match status" value="2"/>
</dbReference>
<evidence type="ECO:0000313" key="2">
    <source>
        <dbReference type="Proteomes" id="UP000005239"/>
    </source>
</evidence>
<dbReference type="Pfam" id="PF00583">
    <property type="entry name" value="Acetyltransf_1"/>
    <property type="match status" value="2"/>
</dbReference>
<dbReference type="AlphaFoldDB" id="A0A2A6D079"/>
<organism evidence="1 2">
    <name type="scientific">Pristionchus pacificus</name>
    <name type="common">Parasitic nematode worm</name>
    <dbReference type="NCBI Taxonomy" id="54126"/>
    <lineage>
        <taxon>Eukaryota</taxon>
        <taxon>Metazoa</taxon>
        <taxon>Ecdysozoa</taxon>
        <taxon>Nematoda</taxon>
        <taxon>Chromadorea</taxon>
        <taxon>Rhabditida</taxon>
        <taxon>Rhabditina</taxon>
        <taxon>Diplogasteromorpha</taxon>
        <taxon>Diplogasteroidea</taxon>
        <taxon>Neodiplogasteridae</taxon>
        <taxon>Pristionchus</taxon>
    </lineage>
</organism>
<dbReference type="Proteomes" id="UP000005239">
    <property type="component" value="Unassembled WGS sequence"/>
</dbReference>
<protein>
    <submittedName>
        <fullName evidence="1">Acetyltransferase</fullName>
    </submittedName>
</protein>
<proteinExistence type="predicted"/>
<dbReference type="SUPFAM" id="SSF55729">
    <property type="entry name" value="Acyl-CoA N-acyltransferases (Nat)"/>
    <property type="match status" value="2"/>
</dbReference>
<reference evidence="2" key="1">
    <citation type="journal article" date="2008" name="Nat. Genet.">
        <title>The Pristionchus pacificus genome provides a unique perspective on nematode lifestyle and parasitism.</title>
        <authorList>
            <person name="Dieterich C."/>
            <person name="Clifton S.W."/>
            <person name="Schuster L.N."/>
            <person name="Chinwalla A."/>
            <person name="Delehaunty K."/>
            <person name="Dinkelacker I."/>
            <person name="Fulton L."/>
            <person name="Fulton R."/>
            <person name="Godfrey J."/>
            <person name="Minx P."/>
            <person name="Mitreva M."/>
            <person name="Roeseler W."/>
            <person name="Tian H."/>
            <person name="Witte H."/>
            <person name="Yang S.P."/>
            <person name="Wilson R.K."/>
            <person name="Sommer R.J."/>
        </authorList>
    </citation>
    <scope>NUCLEOTIDE SEQUENCE [LARGE SCALE GENOMIC DNA]</scope>
    <source>
        <strain evidence="2">PS312</strain>
    </source>
</reference>
<accession>A0A2A6D079</accession>
<name>A0A2A6D079_PRIPA</name>
<dbReference type="PANTHER" id="PTHR20905">
    <property type="entry name" value="N-ACETYLTRANSFERASE-RELATED"/>
    <property type="match status" value="1"/>
</dbReference>
<dbReference type="PROSITE" id="PS51186">
    <property type="entry name" value="GNAT"/>
    <property type="match status" value="2"/>
</dbReference>
<dbReference type="Gene3D" id="3.40.630.30">
    <property type="match status" value="2"/>
</dbReference>
<dbReference type="CDD" id="cd04301">
    <property type="entry name" value="NAT_SF"/>
    <property type="match status" value="2"/>
</dbReference>
<evidence type="ECO:0000313" key="1">
    <source>
        <dbReference type="EnsemblMetazoa" id="PPA17415.1"/>
    </source>
</evidence>
<sequence>MRSPFSFTIATPSDVQEMFDFLLTDFLFNTSLNGAIGMTREDAYDRYLAITESSVANGTSVVVRNEEGSVIGVRLSGYEDRQEVFPPVDLSAFAPRILKIRKILTVINEGKWDLIPADIDRLFDVKLISVAEKYRGRGIAKTLLTFGLDEVRENGAKGAFAEAVAIASQVLFEKAGYSVIREIIHEEWKDEEGKPVFVCPDRTKTVQLMDFTNDDVVSHLNETECELDMEKRKKQRRSKINSLEALIALRERGEGEEDDILLWECSPTADICEVMVGERCSGDLIRELEEQKREGEAVLIEMMMMKGGIRPVKLSDWADVVDVDDYYLHTYARETCKLLPPGIVKMKDGNFVMGDALTEYVKLAKIIFTQEVKVILEEEEKKTEKEIASNLGISSLEGFLMMKTIKDIFYGEKKQWRMDAITPSIALPSDIPEMHQFMLDDFLPSLSLTAALGITREETDQRYLRLTRNCVNTGTSVVLRNSSGRVVGVRLCDIEERGHPHSIEGLELLSENLRKIYRLVDLLNEDKWSSIPSSIDKLWLVEVVAVDKDYRGRGLSRVLMEFGVEEATKRGVRGAAAEVVANASIALFAKYDYILLKEVVHSEYLDEEGRPVFECPGGERVAQLVFKEL</sequence>
<keyword evidence="2" id="KW-1185">Reference proteome</keyword>
<dbReference type="EnsemblMetazoa" id="PPA17415.1">
    <property type="protein sequence ID" value="PPA17415.1"/>
    <property type="gene ID" value="WBGene00106969"/>
</dbReference>
<dbReference type="GO" id="GO:0008080">
    <property type="term" value="F:N-acetyltransferase activity"/>
    <property type="evidence" value="ECO:0000318"/>
    <property type="project" value="GO_Central"/>
</dbReference>
<dbReference type="InterPro" id="IPR000182">
    <property type="entry name" value="GNAT_dom"/>
</dbReference>
<accession>A0A8R1UD76</accession>
<gene>
    <name evidence="1" type="primary">WBGene00106969</name>
</gene>
<dbReference type="OrthoDB" id="41532at2759"/>
<dbReference type="PANTHER" id="PTHR20905:SF30">
    <property type="entry name" value="N-ACETYLTRANSFERASE DOMAIN-CONTAINING PROTEIN"/>
    <property type="match status" value="1"/>
</dbReference>
<dbReference type="InterPro" id="IPR016181">
    <property type="entry name" value="Acyl_CoA_acyltransferase"/>
</dbReference>